<dbReference type="Gene3D" id="1.10.3210.10">
    <property type="entry name" value="Hypothetical protein af1432"/>
    <property type="match status" value="1"/>
</dbReference>
<protein>
    <submittedName>
        <fullName evidence="2">HDOD domain-containing protein</fullName>
    </submittedName>
</protein>
<dbReference type="SUPFAM" id="SSF55781">
    <property type="entry name" value="GAF domain-like"/>
    <property type="match status" value="1"/>
</dbReference>
<keyword evidence="3" id="KW-1185">Reference proteome</keyword>
<dbReference type="AlphaFoldDB" id="A0A222G708"/>
<dbReference type="SUPFAM" id="SSF109604">
    <property type="entry name" value="HD-domain/PDEase-like"/>
    <property type="match status" value="1"/>
</dbReference>
<dbReference type="InterPro" id="IPR013976">
    <property type="entry name" value="HDOD"/>
</dbReference>
<dbReference type="OrthoDB" id="9791419at2"/>
<organism evidence="2 3">
    <name type="scientific">Cognaticolwellia beringensis</name>
    <dbReference type="NCBI Taxonomy" id="1967665"/>
    <lineage>
        <taxon>Bacteria</taxon>
        <taxon>Pseudomonadati</taxon>
        <taxon>Pseudomonadota</taxon>
        <taxon>Gammaproteobacteria</taxon>
        <taxon>Alteromonadales</taxon>
        <taxon>Colwelliaceae</taxon>
        <taxon>Cognaticolwellia</taxon>
    </lineage>
</organism>
<accession>A0A222G708</accession>
<reference evidence="2 3" key="1">
    <citation type="submission" date="2017-08" db="EMBL/GenBank/DDBJ databases">
        <title>Complete genome of Colwellia sp. NB097-1, a psychrophile bacterium ioslated from Bering Sea.</title>
        <authorList>
            <person name="Chen X."/>
        </authorList>
    </citation>
    <scope>NUCLEOTIDE SEQUENCE [LARGE SCALE GENOMIC DNA]</scope>
    <source>
        <strain evidence="2 3">NB097-1</strain>
    </source>
</reference>
<dbReference type="PROSITE" id="PS51833">
    <property type="entry name" value="HDOD"/>
    <property type="match status" value="1"/>
</dbReference>
<evidence type="ECO:0000313" key="2">
    <source>
        <dbReference type="EMBL" id="ASP47665.1"/>
    </source>
</evidence>
<evidence type="ECO:0000259" key="1">
    <source>
        <dbReference type="PROSITE" id="PS51833"/>
    </source>
</evidence>
<dbReference type="Gene3D" id="3.30.450.40">
    <property type="match status" value="1"/>
</dbReference>
<name>A0A222G708_9GAMM</name>
<dbReference type="PANTHER" id="PTHR33525:SF3">
    <property type="entry name" value="RIBONUCLEASE Y"/>
    <property type="match status" value="1"/>
</dbReference>
<feature type="domain" description="HDOD" evidence="1">
    <location>
        <begin position="21"/>
        <end position="220"/>
    </location>
</feature>
<gene>
    <name evidence="2" type="ORF">B5D82_07795</name>
</gene>
<dbReference type="PANTHER" id="PTHR33525">
    <property type="match status" value="1"/>
</dbReference>
<dbReference type="Proteomes" id="UP000202259">
    <property type="component" value="Chromosome"/>
</dbReference>
<proteinExistence type="predicted"/>
<sequence>MTDTPQVSIQHWVDIIAKSELPAITSTARMLDKFNNDDKSSLPKLSKAILHDQALASCLLKVANSVQHLSINKVNTVSRASVVLGIRAVKNICLTSKLVEGLLANKELNPDVYHQLTQSMASSFYAGLLAKMMAPQYAEDTQEELYLAAMLYRIGETAFWIVGGESAEKLISHEDMTTESFRQKCQSEIGCDFPQLSIELVKTWSLSDLLLKAMDQPKSRTIEIQIIYFADKLSNTIANPTGSAEEFQQLLADIAKLTGLNVRQLVLKIEHLRERANKLLTSYGASALIKHINPLPKVSDFKGNKFQVLKPNPHKDSDILSAYIQLNKLLKTSNDLTEFIRLALKSMAKIFAFEHCSFFLVIDDKKAIKSRFTYDIASQLIEKNVKFSLSRSNNVFSYAMDNNQAILIKDRQEKQWYQYITGEIAEFIVEGSVLICPLKVGQTPIGVITAQIFHSDKEIPLIDFDHCAALVEHLNLCLTMLSHKNK</sequence>
<dbReference type="EMBL" id="CP020465">
    <property type="protein sequence ID" value="ASP47665.1"/>
    <property type="molecule type" value="Genomic_DNA"/>
</dbReference>
<dbReference type="InterPro" id="IPR029016">
    <property type="entry name" value="GAF-like_dom_sf"/>
</dbReference>
<dbReference type="Pfam" id="PF08668">
    <property type="entry name" value="HDOD"/>
    <property type="match status" value="1"/>
</dbReference>
<evidence type="ECO:0000313" key="3">
    <source>
        <dbReference type="Proteomes" id="UP000202259"/>
    </source>
</evidence>
<dbReference type="RefSeq" id="WP_081150526.1">
    <property type="nucleotide sequence ID" value="NZ_CP020465.1"/>
</dbReference>
<dbReference type="KEGG" id="cber:B5D82_07795"/>
<dbReference type="InterPro" id="IPR052340">
    <property type="entry name" value="RNase_Y/CdgJ"/>
</dbReference>